<dbReference type="GO" id="GO:0009507">
    <property type="term" value="C:chloroplast"/>
    <property type="evidence" value="ECO:0007669"/>
    <property type="project" value="TreeGrafter"/>
</dbReference>
<evidence type="ECO:0000313" key="7">
    <source>
        <dbReference type="EMBL" id="TKW34949.1"/>
    </source>
</evidence>
<dbReference type="EMBL" id="CM016553">
    <property type="protein sequence ID" value="TKW34949.1"/>
    <property type="molecule type" value="Genomic_DNA"/>
</dbReference>
<proteinExistence type="predicted"/>
<reference evidence="7" key="1">
    <citation type="submission" date="2019-03" db="EMBL/GenBank/DDBJ databases">
        <title>WGS assembly of Setaria viridis.</title>
        <authorList>
            <person name="Huang P."/>
            <person name="Jenkins J."/>
            <person name="Grimwood J."/>
            <person name="Barry K."/>
            <person name="Healey A."/>
            <person name="Mamidi S."/>
            <person name="Sreedasyam A."/>
            <person name="Shu S."/>
            <person name="Feldman M."/>
            <person name="Wu J."/>
            <person name="Yu Y."/>
            <person name="Chen C."/>
            <person name="Johnson J."/>
            <person name="Rokhsar D."/>
            <person name="Baxter I."/>
            <person name="Schmutz J."/>
            <person name="Brutnell T."/>
            <person name="Kellogg E."/>
        </authorList>
    </citation>
    <scope>NUCLEOTIDE SEQUENCE [LARGE SCALE GENOMIC DNA]</scope>
</reference>
<dbReference type="PROSITE" id="PS51171">
    <property type="entry name" value="PREPHENATE_DEHYDR_3"/>
    <property type="match status" value="1"/>
</dbReference>
<dbReference type="AlphaFoldDB" id="A0A4U6W302"/>
<name>A0A4U6W302_SETVI</name>
<keyword evidence="4" id="KW-0456">Lyase</keyword>
<organism evidence="7 8">
    <name type="scientific">Setaria viridis</name>
    <name type="common">Green bristlegrass</name>
    <name type="synonym">Setaria italica subsp. viridis</name>
    <dbReference type="NCBI Taxonomy" id="4556"/>
    <lineage>
        <taxon>Eukaryota</taxon>
        <taxon>Viridiplantae</taxon>
        <taxon>Streptophyta</taxon>
        <taxon>Embryophyta</taxon>
        <taxon>Tracheophyta</taxon>
        <taxon>Spermatophyta</taxon>
        <taxon>Magnoliopsida</taxon>
        <taxon>Liliopsida</taxon>
        <taxon>Poales</taxon>
        <taxon>Poaceae</taxon>
        <taxon>PACMAD clade</taxon>
        <taxon>Panicoideae</taxon>
        <taxon>Panicodae</taxon>
        <taxon>Paniceae</taxon>
        <taxon>Cenchrinae</taxon>
        <taxon>Setaria</taxon>
    </lineage>
</organism>
<dbReference type="PANTHER" id="PTHR21022">
    <property type="entry name" value="PREPHENATE DEHYDRATASE P PROTEIN"/>
    <property type="match status" value="1"/>
</dbReference>
<dbReference type="Proteomes" id="UP000298652">
    <property type="component" value="Chromosome 2"/>
</dbReference>
<evidence type="ECO:0000256" key="3">
    <source>
        <dbReference type="ARBA" id="ARBA00023222"/>
    </source>
</evidence>
<comment type="pathway">
    <text evidence="5">Amino-acid biosynthesis.</text>
</comment>
<evidence type="ECO:0000256" key="5">
    <source>
        <dbReference type="ARBA" id="ARBA00029440"/>
    </source>
</evidence>
<evidence type="ECO:0000256" key="2">
    <source>
        <dbReference type="ARBA" id="ARBA00023141"/>
    </source>
</evidence>
<keyword evidence="1" id="KW-0028">Amino-acid biosynthesis</keyword>
<dbReference type="PANTHER" id="PTHR21022:SF20">
    <property type="entry name" value="AROGENATE DEHYDRATASE_PREPHENATE DEHYDRATASE 1, CHLOROPLASTIC"/>
    <property type="match status" value="1"/>
</dbReference>
<dbReference type="InterPro" id="IPR001086">
    <property type="entry name" value="Preph_deHydtase"/>
</dbReference>
<dbReference type="Pfam" id="PF00800">
    <property type="entry name" value="PDT"/>
    <property type="match status" value="1"/>
</dbReference>
<sequence length="291" mass="32257">MEWASNDLLLGPLLSTDLPLDTERSNVRVTYQGSPGTVIEAMVLKAFPICIAVPHKRSEGALEAVESSLADKAVLTIENSSIGSFHQSYDLLLSHNLQIVQEVQMDVQLCLLALPGVQKDDIQTIFSHPQDLAQCEYSLCNLGVSKKNVDHGAAGAEIISKQNLRDAGVIGNARVAELYGLNILECNFQLEISSYLFSFLTFLSVAHHKSLSKCNALLKINLTHYKTKILHDALPNVTRYLVLARTANIPKEHGQYKVLGFAIFPQIHFPIKCLMMQISYVNVPDKHCFRS</sequence>
<keyword evidence="2" id="KW-0057">Aromatic amino acid biosynthesis</keyword>
<dbReference type="Gramene" id="TKW34949">
    <property type="protein sequence ID" value="TKW34949"/>
    <property type="gene ID" value="SEVIR_2G340300v2"/>
</dbReference>
<evidence type="ECO:0000256" key="4">
    <source>
        <dbReference type="ARBA" id="ARBA00023239"/>
    </source>
</evidence>
<evidence type="ECO:0000259" key="6">
    <source>
        <dbReference type="PROSITE" id="PS51171"/>
    </source>
</evidence>
<gene>
    <name evidence="7" type="ORF">SEVIR_2G340300v2</name>
</gene>
<dbReference type="GO" id="GO:0009094">
    <property type="term" value="P:L-phenylalanine biosynthetic process"/>
    <property type="evidence" value="ECO:0007669"/>
    <property type="project" value="UniProtKB-KW"/>
</dbReference>
<keyword evidence="8" id="KW-1185">Reference proteome</keyword>
<dbReference type="GO" id="GO:0004664">
    <property type="term" value="F:prephenate dehydratase activity"/>
    <property type="evidence" value="ECO:0007669"/>
    <property type="project" value="InterPro"/>
</dbReference>
<protein>
    <recommendedName>
        <fullName evidence="6">Prephenate dehydratase domain-containing protein</fullName>
    </recommendedName>
</protein>
<evidence type="ECO:0000313" key="8">
    <source>
        <dbReference type="Proteomes" id="UP000298652"/>
    </source>
</evidence>
<accession>A0A4U6W302</accession>
<dbReference type="CDD" id="cd13631">
    <property type="entry name" value="PBP2_Ct-PDT_like"/>
    <property type="match status" value="1"/>
</dbReference>
<feature type="domain" description="Prephenate dehydratase" evidence="6">
    <location>
        <begin position="28"/>
        <end position="203"/>
    </location>
</feature>
<keyword evidence="3" id="KW-0584">Phenylalanine biosynthesis</keyword>
<dbReference type="OMA" id="CIAVPCK"/>
<dbReference type="Gene3D" id="3.40.190.10">
    <property type="entry name" value="Periplasmic binding protein-like II"/>
    <property type="match status" value="2"/>
</dbReference>
<dbReference type="SUPFAM" id="SSF53850">
    <property type="entry name" value="Periplasmic binding protein-like II"/>
    <property type="match status" value="1"/>
</dbReference>
<dbReference type="GO" id="GO:0047769">
    <property type="term" value="F:arogenate dehydratase activity"/>
    <property type="evidence" value="ECO:0007669"/>
    <property type="project" value="TreeGrafter"/>
</dbReference>
<evidence type="ECO:0000256" key="1">
    <source>
        <dbReference type="ARBA" id="ARBA00022605"/>
    </source>
</evidence>